<dbReference type="InterPro" id="IPR029371">
    <property type="entry name" value="TMEM101"/>
</dbReference>
<feature type="transmembrane region" description="Helical" evidence="1">
    <location>
        <begin position="52"/>
        <end position="69"/>
    </location>
</feature>
<organism evidence="2 3">
    <name type="scientific">Ridgeia piscesae</name>
    <name type="common">Tubeworm</name>
    <dbReference type="NCBI Taxonomy" id="27915"/>
    <lineage>
        <taxon>Eukaryota</taxon>
        <taxon>Metazoa</taxon>
        <taxon>Spiralia</taxon>
        <taxon>Lophotrochozoa</taxon>
        <taxon>Annelida</taxon>
        <taxon>Polychaeta</taxon>
        <taxon>Sedentaria</taxon>
        <taxon>Canalipalpata</taxon>
        <taxon>Sabellida</taxon>
        <taxon>Siboglinidae</taxon>
        <taxon>Ridgeia</taxon>
    </lineage>
</organism>
<dbReference type="PANTHER" id="PTHR31034:SF2">
    <property type="entry name" value="TRANSMEMBRANE PROTEIN 101"/>
    <property type="match status" value="1"/>
</dbReference>
<keyword evidence="1" id="KW-1133">Transmembrane helix</keyword>
<dbReference type="AlphaFoldDB" id="A0AAD9P818"/>
<keyword evidence="1" id="KW-0472">Membrane</keyword>
<protein>
    <recommendedName>
        <fullName evidence="4">Transmembrane protein 101</fullName>
    </recommendedName>
</protein>
<name>A0AAD9P818_RIDPI</name>
<dbReference type="GO" id="GO:0043123">
    <property type="term" value="P:positive regulation of canonical NF-kappaB signal transduction"/>
    <property type="evidence" value="ECO:0007669"/>
    <property type="project" value="TreeGrafter"/>
</dbReference>
<gene>
    <name evidence="2" type="ORF">NP493_94g03014</name>
</gene>
<comment type="caution">
    <text evidence="2">The sequence shown here is derived from an EMBL/GenBank/DDBJ whole genome shotgun (WGS) entry which is preliminary data.</text>
</comment>
<dbReference type="Proteomes" id="UP001209878">
    <property type="component" value="Unassembled WGS sequence"/>
</dbReference>
<feature type="transmembrane region" description="Helical" evidence="1">
    <location>
        <begin position="201"/>
        <end position="221"/>
    </location>
</feature>
<proteinExistence type="predicted"/>
<feature type="transmembrane region" description="Helical" evidence="1">
    <location>
        <begin position="174"/>
        <end position="194"/>
    </location>
</feature>
<evidence type="ECO:0000256" key="1">
    <source>
        <dbReference type="SAM" id="Phobius"/>
    </source>
</evidence>
<keyword evidence="1" id="KW-0812">Transmembrane</keyword>
<dbReference type="Pfam" id="PF15111">
    <property type="entry name" value="TMEM101"/>
    <property type="match status" value="1"/>
</dbReference>
<evidence type="ECO:0000313" key="2">
    <source>
        <dbReference type="EMBL" id="KAK2189903.1"/>
    </source>
</evidence>
<reference evidence="2" key="1">
    <citation type="journal article" date="2023" name="Mol. Biol. Evol.">
        <title>Third-Generation Sequencing Reveals the Adaptive Role of the Epigenome in Three Deep-Sea Polychaetes.</title>
        <authorList>
            <person name="Perez M."/>
            <person name="Aroh O."/>
            <person name="Sun Y."/>
            <person name="Lan Y."/>
            <person name="Juniper S.K."/>
            <person name="Young C.R."/>
            <person name="Angers B."/>
            <person name="Qian P.Y."/>
        </authorList>
    </citation>
    <scope>NUCLEOTIDE SEQUENCE</scope>
    <source>
        <strain evidence="2">R07B-5</strain>
    </source>
</reference>
<feature type="transmembrane region" description="Helical" evidence="1">
    <location>
        <begin position="12"/>
        <end position="32"/>
    </location>
</feature>
<feature type="transmembrane region" description="Helical" evidence="1">
    <location>
        <begin position="106"/>
        <end position="125"/>
    </location>
</feature>
<feature type="transmembrane region" description="Helical" evidence="1">
    <location>
        <begin position="76"/>
        <end position="94"/>
    </location>
</feature>
<keyword evidence="3" id="KW-1185">Reference proteome</keyword>
<dbReference type="EMBL" id="JAODUO010000094">
    <property type="protein sequence ID" value="KAK2189903.1"/>
    <property type="molecule type" value="Genomic_DNA"/>
</dbReference>
<feature type="transmembrane region" description="Helical" evidence="1">
    <location>
        <begin position="137"/>
        <end position="154"/>
    </location>
</feature>
<accession>A0AAD9P818</accession>
<evidence type="ECO:0008006" key="4">
    <source>
        <dbReference type="Google" id="ProtNLM"/>
    </source>
</evidence>
<evidence type="ECO:0000313" key="3">
    <source>
        <dbReference type="Proteomes" id="UP001209878"/>
    </source>
</evidence>
<dbReference type="PANTHER" id="PTHR31034">
    <property type="entry name" value="TRANSMEMBRANE PROTEIN 101"/>
    <property type="match status" value="1"/>
</dbReference>
<feature type="transmembrane region" description="Helical" evidence="1">
    <location>
        <begin position="233"/>
        <end position="251"/>
    </location>
</feature>
<sequence length="265" mass="30506">MSASLGSMLNTARWFSTFALSRYPFVNALTFLMLLAERASWEKYPPLEPNTIYIHLALFLICGICMSFNMKKRLAAVIQACQIIVFAITVYINRKLRYSRWLKVRLCHRMVGVAGFFILYSCVLNTSRQKTSQMRRVGETLVGIYLIFASYILYESPEDKRAFLRHVPGGDMFVLYAYIALLAGCAACFLPGYFQHNASQLLIVLVTLGTVMVDLDINYWIRQRGIHYWTQFRLITDNLCIICGLVMCVTSKKRVHFSSTKEKCY</sequence>